<evidence type="ECO:0000259" key="1">
    <source>
        <dbReference type="Pfam" id="PF07679"/>
    </source>
</evidence>
<keyword evidence="3" id="KW-1185">Reference proteome</keyword>
<accession>A0A3M6V0N7</accession>
<feature type="non-terminal residue" evidence="2">
    <location>
        <position position="153"/>
    </location>
</feature>
<dbReference type="STRING" id="46731.A0A3M6V0N7"/>
<dbReference type="Proteomes" id="UP000275408">
    <property type="component" value="Unassembled WGS sequence"/>
</dbReference>
<dbReference type="Gene3D" id="2.60.40.10">
    <property type="entry name" value="Immunoglobulins"/>
    <property type="match status" value="2"/>
</dbReference>
<organism evidence="2 3">
    <name type="scientific">Pocillopora damicornis</name>
    <name type="common">Cauliflower coral</name>
    <name type="synonym">Millepora damicornis</name>
    <dbReference type="NCBI Taxonomy" id="46731"/>
    <lineage>
        <taxon>Eukaryota</taxon>
        <taxon>Metazoa</taxon>
        <taxon>Cnidaria</taxon>
        <taxon>Anthozoa</taxon>
        <taxon>Hexacorallia</taxon>
        <taxon>Scleractinia</taxon>
        <taxon>Astrocoeniina</taxon>
        <taxon>Pocilloporidae</taxon>
        <taxon>Pocillopora</taxon>
    </lineage>
</organism>
<gene>
    <name evidence="2" type="ORF">pdam_00015663</name>
</gene>
<feature type="non-terminal residue" evidence="2">
    <location>
        <position position="1"/>
    </location>
</feature>
<evidence type="ECO:0000313" key="2">
    <source>
        <dbReference type="EMBL" id="RMX59447.1"/>
    </source>
</evidence>
<reference evidence="2 3" key="1">
    <citation type="journal article" date="2018" name="Sci. Rep.">
        <title>Comparative analysis of the Pocillopora damicornis genome highlights role of immune system in coral evolution.</title>
        <authorList>
            <person name="Cunning R."/>
            <person name="Bay R.A."/>
            <person name="Gillette P."/>
            <person name="Baker A.C."/>
            <person name="Traylor-Knowles N."/>
        </authorList>
    </citation>
    <scope>NUCLEOTIDE SEQUENCE [LARGE SCALE GENOMIC DNA]</scope>
    <source>
        <strain evidence="2">RSMAS</strain>
        <tissue evidence="2">Whole animal</tissue>
    </source>
</reference>
<dbReference type="InterPro" id="IPR036179">
    <property type="entry name" value="Ig-like_dom_sf"/>
</dbReference>
<evidence type="ECO:0000313" key="3">
    <source>
        <dbReference type="Proteomes" id="UP000275408"/>
    </source>
</evidence>
<dbReference type="OrthoDB" id="10012075at2759"/>
<dbReference type="Pfam" id="PF07679">
    <property type="entry name" value="I-set"/>
    <property type="match status" value="1"/>
</dbReference>
<dbReference type="EMBL" id="RCHS01000345">
    <property type="protein sequence ID" value="RMX59447.1"/>
    <property type="molecule type" value="Genomic_DNA"/>
</dbReference>
<comment type="caution">
    <text evidence="2">The sequence shown here is derived from an EMBL/GenBank/DDBJ whole genome shotgun (WGS) entry which is preliminary data.</text>
</comment>
<dbReference type="InterPro" id="IPR013098">
    <property type="entry name" value="Ig_I-set"/>
</dbReference>
<proteinExistence type="predicted"/>
<dbReference type="SUPFAM" id="SSF48726">
    <property type="entry name" value="Immunoglobulin"/>
    <property type="match status" value="2"/>
</dbReference>
<protein>
    <recommendedName>
        <fullName evidence="1">Immunoglobulin I-set domain-containing protein</fullName>
    </recommendedName>
</protein>
<feature type="domain" description="Immunoglobulin I-set" evidence="1">
    <location>
        <begin position="96"/>
        <end position="142"/>
    </location>
</feature>
<name>A0A3M6V0N7_POCDA</name>
<sequence>AELQVTVKLHEKFLLACTASSDPENVKHIGWYRCSSSDCEHDWDKFLIAHVQNVTETIADNPNFEVYTNGTLVIKKKTFIGNDNSTTILHIAKESPPQPQVLEGNDLHLDVRVQGYPYPWITWSHGDHLLQNKSISKLHHLHQNQGVQVSPDG</sequence>
<dbReference type="AlphaFoldDB" id="A0A3M6V0N7"/>
<dbReference type="InterPro" id="IPR013783">
    <property type="entry name" value="Ig-like_fold"/>
</dbReference>